<comment type="caution">
    <text evidence="2">The sequence shown here is derived from an EMBL/GenBank/DDBJ whole genome shotgun (WGS) entry which is preliminary data.</text>
</comment>
<protein>
    <submittedName>
        <fullName evidence="2">Uncharacterized protein</fullName>
    </submittedName>
</protein>
<proteinExistence type="predicted"/>
<dbReference type="Proteomes" id="UP000724874">
    <property type="component" value="Unassembled WGS sequence"/>
</dbReference>
<evidence type="ECO:0000313" key="2">
    <source>
        <dbReference type="EMBL" id="KAF8900826.1"/>
    </source>
</evidence>
<dbReference type="OrthoDB" id="3269515at2759"/>
<reference evidence="2" key="1">
    <citation type="submission" date="2020-11" db="EMBL/GenBank/DDBJ databases">
        <authorList>
            <consortium name="DOE Joint Genome Institute"/>
            <person name="Ahrendt S."/>
            <person name="Riley R."/>
            <person name="Andreopoulos W."/>
            <person name="LaButti K."/>
            <person name="Pangilinan J."/>
            <person name="Ruiz-duenas F.J."/>
            <person name="Barrasa J.M."/>
            <person name="Sanchez-Garcia M."/>
            <person name="Camarero S."/>
            <person name="Miyauchi S."/>
            <person name="Serrano A."/>
            <person name="Linde D."/>
            <person name="Babiker R."/>
            <person name="Drula E."/>
            <person name="Ayuso-Fernandez I."/>
            <person name="Pacheco R."/>
            <person name="Padilla G."/>
            <person name="Ferreira P."/>
            <person name="Barriuso J."/>
            <person name="Kellner H."/>
            <person name="Castanera R."/>
            <person name="Alfaro M."/>
            <person name="Ramirez L."/>
            <person name="Pisabarro A.G."/>
            <person name="Kuo A."/>
            <person name="Tritt A."/>
            <person name="Lipzen A."/>
            <person name="He G."/>
            <person name="Yan M."/>
            <person name="Ng V."/>
            <person name="Cullen D."/>
            <person name="Martin F."/>
            <person name="Rosso M.-N."/>
            <person name="Henrissat B."/>
            <person name="Hibbett D."/>
            <person name="Martinez A.T."/>
            <person name="Grigoriev I.V."/>
        </authorList>
    </citation>
    <scope>NUCLEOTIDE SEQUENCE</scope>
    <source>
        <strain evidence="2">AH 44721</strain>
    </source>
</reference>
<evidence type="ECO:0000256" key="1">
    <source>
        <dbReference type="SAM" id="MobiDB-lite"/>
    </source>
</evidence>
<organism evidence="2 3">
    <name type="scientific">Gymnopilus junonius</name>
    <name type="common">Spectacular rustgill mushroom</name>
    <name type="synonym">Gymnopilus spectabilis subsp. junonius</name>
    <dbReference type="NCBI Taxonomy" id="109634"/>
    <lineage>
        <taxon>Eukaryota</taxon>
        <taxon>Fungi</taxon>
        <taxon>Dikarya</taxon>
        <taxon>Basidiomycota</taxon>
        <taxon>Agaricomycotina</taxon>
        <taxon>Agaricomycetes</taxon>
        <taxon>Agaricomycetidae</taxon>
        <taxon>Agaricales</taxon>
        <taxon>Agaricineae</taxon>
        <taxon>Hymenogastraceae</taxon>
        <taxon>Gymnopilus</taxon>
    </lineage>
</organism>
<accession>A0A9P5NN06</accession>
<evidence type="ECO:0000313" key="3">
    <source>
        <dbReference type="Proteomes" id="UP000724874"/>
    </source>
</evidence>
<dbReference type="EMBL" id="JADNYJ010000045">
    <property type="protein sequence ID" value="KAF8900826.1"/>
    <property type="molecule type" value="Genomic_DNA"/>
</dbReference>
<keyword evidence="3" id="KW-1185">Reference proteome</keyword>
<gene>
    <name evidence="2" type="ORF">CPB84DRAFT_1847070</name>
</gene>
<dbReference type="AlphaFoldDB" id="A0A9P5NN06"/>
<feature type="region of interest" description="Disordered" evidence="1">
    <location>
        <begin position="224"/>
        <end position="303"/>
    </location>
</feature>
<sequence>MLRDEVQASFKKLYPTLSAGVLKRLESILSPIYVEEDRRTFLVLFMQRRRPWAFSSISKAPPTPLNLNSAWLSRRWVNENYRLSFHFEKDIHRFQQMLFVLQLAWELGDFRISGAHDYAWIPPRFSISIEILEKLEGVFSQKLMGAVTLSQQNTGSDSDHGPNHEGFRSIHAHRGDLSRYVWERPDDESIIYLTVLVSPIPLYPGDTASSFPFSLRRPAAVPSFHPNSAHPKPLISPSSLGIAAPRPRRPPRDPVVLDSNLLTPPVNTWKAARPRHRPTRSQSAPPERRNSAGPGVGVGGSPTSQYFGSTTALTPTAAFNYNQPPLLLAGPRNTKRSFTSFTVDRQTTQGGELVRPPPPLRDAPYDILAQDSPIRSNRRIVLALLASYPAVTYVAAGLAFDAPVHDLSALCVESRVGFIVIPSDQSFQ</sequence>
<name>A0A9P5NN06_GYMJU</name>